<evidence type="ECO:0000313" key="4">
    <source>
        <dbReference type="Proteomes" id="UP001206925"/>
    </source>
</evidence>
<dbReference type="Pfam" id="PF23197">
    <property type="entry name" value="IG_AIR9"/>
    <property type="match status" value="1"/>
</dbReference>
<accession>A0AAD5G6A3</accession>
<reference evidence="3" key="1">
    <citation type="submission" date="2022-06" db="EMBL/GenBank/DDBJ databases">
        <title>Uncovering the hologenomic basis of an extraordinary plant invasion.</title>
        <authorList>
            <person name="Bieker V.C."/>
            <person name="Martin M.D."/>
            <person name="Gilbert T."/>
            <person name="Hodgins K."/>
            <person name="Battlay P."/>
            <person name="Petersen B."/>
            <person name="Wilson J."/>
        </authorList>
    </citation>
    <scope>NUCLEOTIDE SEQUENCE</scope>
    <source>
        <strain evidence="3">AA19_3_7</strain>
        <tissue evidence="3">Leaf</tissue>
    </source>
</reference>
<dbReference type="Proteomes" id="UP001206925">
    <property type="component" value="Unassembled WGS sequence"/>
</dbReference>
<name>A0AAD5G6A3_AMBAR</name>
<dbReference type="PANTHER" id="PTHR31149:SF10">
    <property type="entry name" value="OS05G0100900 PROTEIN"/>
    <property type="match status" value="1"/>
</dbReference>
<dbReference type="InterPro" id="IPR056284">
    <property type="entry name" value="AIR9-like_A9"/>
</dbReference>
<organism evidence="3 4">
    <name type="scientific">Ambrosia artemisiifolia</name>
    <name type="common">Common ragweed</name>
    <dbReference type="NCBI Taxonomy" id="4212"/>
    <lineage>
        <taxon>Eukaryota</taxon>
        <taxon>Viridiplantae</taxon>
        <taxon>Streptophyta</taxon>
        <taxon>Embryophyta</taxon>
        <taxon>Tracheophyta</taxon>
        <taxon>Spermatophyta</taxon>
        <taxon>Magnoliopsida</taxon>
        <taxon>eudicotyledons</taxon>
        <taxon>Gunneridae</taxon>
        <taxon>Pentapetalae</taxon>
        <taxon>asterids</taxon>
        <taxon>campanulids</taxon>
        <taxon>Asterales</taxon>
        <taxon>Asteraceae</taxon>
        <taxon>Asteroideae</taxon>
        <taxon>Heliantheae alliance</taxon>
        <taxon>Heliantheae</taxon>
        <taxon>Ambrosia</taxon>
    </lineage>
</organism>
<protein>
    <recommendedName>
        <fullName evidence="2">AIR9-like A9 domain-containing protein</fullName>
    </recommendedName>
</protein>
<evidence type="ECO:0000256" key="1">
    <source>
        <dbReference type="SAM" id="MobiDB-lite"/>
    </source>
</evidence>
<keyword evidence="4" id="KW-1185">Reference proteome</keyword>
<evidence type="ECO:0000259" key="2">
    <source>
        <dbReference type="Pfam" id="PF23197"/>
    </source>
</evidence>
<sequence>MNNRYKLSHFIEENHRLRSELQKKSQELEDYKSSEKEAESSHPAGHWNDHGYLPPTKSPIEGRIKMGSDFALYDSSTVVHNKDFRETQKVTEAVTMVPSGRTTANNGGMFSSASTSSLSPSRYQLEREYDPQFNVTGHGLGPISKVSNAYIPSNPSNQAVIDTRDQEQEILLLRKHVADYSIKAIPWILEVLCPNYKVGNEGEPFANWNSHNTPYTATLEDPNSYSPYLTPVLEEPGSSFSEAADDDPLPTVESLQISGEAFPGRELLASGYSRNGTTSCNFEWVRHMEDGSVNYIEGAKQPTYVVTADDVDTYLAIEVQPMDDRKRKGELVKLFANENRKIVCDPDMHDHIRKALQTGHAEYKLSLWVFIPYESRMEFFIYGLGSVEIRLRVEQDSAAIRW</sequence>
<dbReference type="Gene3D" id="2.60.40.2700">
    <property type="match status" value="1"/>
</dbReference>
<comment type="caution">
    <text evidence="3">The sequence shown here is derived from an EMBL/GenBank/DDBJ whole genome shotgun (WGS) entry which is preliminary data.</text>
</comment>
<dbReference type="PANTHER" id="PTHR31149">
    <property type="entry name" value="EXPRESSED PROTEIN"/>
    <property type="match status" value="1"/>
</dbReference>
<proteinExistence type="predicted"/>
<dbReference type="AlphaFoldDB" id="A0AAD5G6A3"/>
<dbReference type="EMBL" id="JAMZMK010011059">
    <property type="protein sequence ID" value="KAI7729146.1"/>
    <property type="molecule type" value="Genomic_DNA"/>
</dbReference>
<dbReference type="GO" id="GO:0005886">
    <property type="term" value="C:plasma membrane"/>
    <property type="evidence" value="ECO:0007669"/>
    <property type="project" value="TreeGrafter"/>
</dbReference>
<feature type="compositionally biased region" description="Basic and acidic residues" evidence="1">
    <location>
        <begin position="14"/>
        <end position="40"/>
    </location>
</feature>
<dbReference type="FunFam" id="2.60.40.2700:FF:000001">
    <property type="entry name" value="Transmembrane protein"/>
    <property type="match status" value="1"/>
</dbReference>
<gene>
    <name evidence="3" type="ORF">M8C21_007189</name>
</gene>
<evidence type="ECO:0000313" key="3">
    <source>
        <dbReference type="EMBL" id="KAI7729146.1"/>
    </source>
</evidence>
<feature type="region of interest" description="Disordered" evidence="1">
    <location>
        <begin position="14"/>
        <end position="60"/>
    </location>
</feature>
<feature type="domain" description="AIR9-like A9" evidence="2">
    <location>
        <begin position="252"/>
        <end position="332"/>
    </location>
</feature>